<dbReference type="PROSITE" id="PS50048">
    <property type="entry name" value="ZN2_CY6_FUNGAL_2"/>
    <property type="match status" value="1"/>
</dbReference>
<evidence type="ECO:0000256" key="4">
    <source>
        <dbReference type="ARBA" id="ARBA00023163"/>
    </source>
</evidence>
<dbReference type="InterPro" id="IPR013700">
    <property type="entry name" value="AflR"/>
</dbReference>
<comment type="caution">
    <text evidence="8">The sequence shown here is derived from an EMBL/GenBank/DDBJ whole genome shotgun (WGS) entry which is preliminary data.</text>
</comment>
<dbReference type="Gene3D" id="4.10.240.10">
    <property type="entry name" value="Zn(2)-C6 fungal-type DNA-binding domain"/>
    <property type="match status" value="1"/>
</dbReference>
<dbReference type="AlphaFoldDB" id="A0A9W8NNL0"/>
<dbReference type="GO" id="GO:0008270">
    <property type="term" value="F:zinc ion binding"/>
    <property type="evidence" value="ECO:0007669"/>
    <property type="project" value="InterPro"/>
</dbReference>
<evidence type="ECO:0000256" key="2">
    <source>
        <dbReference type="ARBA" id="ARBA00023015"/>
    </source>
</evidence>
<dbReference type="CDD" id="cd00067">
    <property type="entry name" value="GAL4"/>
    <property type="match status" value="1"/>
</dbReference>
<reference evidence="8" key="1">
    <citation type="submission" date="2022-07" db="EMBL/GenBank/DDBJ databases">
        <title>Genome Sequence of Xylaria arbuscula.</title>
        <authorList>
            <person name="Buettner E."/>
        </authorList>
    </citation>
    <scope>NUCLEOTIDE SEQUENCE</scope>
    <source>
        <strain evidence="8">VT107</strain>
    </source>
</reference>
<dbReference type="VEuPathDB" id="FungiDB:F4678DRAFT_471015"/>
<keyword evidence="5" id="KW-0539">Nucleus</keyword>
<evidence type="ECO:0000259" key="7">
    <source>
        <dbReference type="PROSITE" id="PS50048"/>
    </source>
</evidence>
<keyword evidence="9" id="KW-1185">Reference proteome</keyword>
<sequence length="492" mass="53495">MASTKNTKHSVRKSRQSTLPTIKFRSSCDACTDAKVRCDKQRPECSRCARMETSCRYSVSLRTGKPACDLIKALNGGVLTMPSARSTHTPPLDADTLTMADLFPHVDSCQTFQSAMQTPQDTSSSNTSKCSGTSTSGSGSSPVPVGPFPQMDSIDFEMGSAENNSMGLHSAPRTESSAHNLMDMSNLNGDLSMDAHQMYISMIDSSSSSFSLPTQPATDLDYFTDFEFSEPELLRAFEIPTPDSLPALPHDNSNLPVDPALQPQASTPIYGHSCLSTAKQLQKSILAISTRNDMMQSDLSALGCGPTITTTDQALLMCSNASQRVVEILKCQCKADAHLPFLITVLISKILATYGAIAKADDSTPFNFGTVVKTQQEQELEQQQLQQLQQQQQSEDAFAAVPLRLGSYDVDRALEETLRAHIVLHELLKLKGMVQLFSEKYCQSNADKDLGEGGLIYSALGQFVEDRYAATMAACELRSSTPGFRPGEMEVE</sequence>
<evidence type="ECO:0000313" key="9">
    <source>
        <dbReference type="Proteomes" id="UP001148614"/>
    </source>
</evidence>
<accession>A0A9W8NNL0</accession>
<dbReference type="Pfam" id="PF08493">
    <property type="entry name" value="AflR"/>
    <property type="match status" value="1"/>
</dbReference>
<dbReference type="Proteomes" id="UP001148614">
    <property type="component" value="Unassembled WGS sequence"/>
</dbReference>
<evidence type="ECO:0000256" key="1">
    <source>
        <dbReference type="ARBA" id="ARBA00022723"/>
    </source>
</evidence>
<keyword evidence="4" id="KW-0804">Transcription</keyword>
<dbReference type="PROSITE" id="PS00463">
    <property type="entry name" value="ZN2_CY6_FUNGAL_1"/>
    <property type="match status" value="1"/>
</dbReference>
<feature type="region of interest" description="Disordered" evidence="6">
    <location>
        <begin position="113"/>
        <end position="155"/>
    </location>
</feature>
<dbReference type="InterPro" id="IPR036864">
    <property type="entry name" value="Zn2-C6_fun-type_DNA-bd_sf"/>
</dbReference>
<dbReference type="PANTHER" id="PTHR31069">
    <property type="entry name" value="OLEATE-ACTIVATED TRANSCRIPTION FACTOR 1-RELATED"/>
    <property type="match status" value="1"/>
</dbReference>
<evidence type="ECO:0000313" key="8">
    <source>
        <dbReference type="EMBL" id="KAJ3580154.1"/>
    </source>
</evidence>
<dbReference type="PANTHER" id="PTHR31069:SF31">
    <property type="entry name" value="MONODICTYPHENONE CLUSTER TRANSCRIPTION FACTOR-RELATED"/>
    <property type="match status" value="1"/>
</dbReference>
<keyword evidence="2" id="KW-0805">Transcription regulation</keyword>
<proteinExistence type="predicted"/>
<evidence type="ECO:0000256" key="5">
    <source>
        <dbReference type="ARBA" id="ARBA00023242"/>
    </source>
</evidence>
<dbReference type="Pfam" id="PF00172">
    <property type="entry name" value="Zn_clus"/>
    <property type="match status" value="1"/>
</dbReference>
<evidence type="ECO:0000256" key="3">
    <source>
        <dbReference type="ARBA" id="ARBA00023125"/>
    </source>
</evidence>
<dbReference type="SMART" id="SM00066">
    <property type="entry name" value="GAL4"/>
    <property type="match status" value="1"/>
</dbReference>
<protein>
    <recommendedName>
        <fullName evidence="7">Zn(2)-C6 fungal-type domain-containing protein</fullName>
    </recommendedName>
</protein>
<evidence type="ECO:0000256" key="6">
    <source>
        <dbReference type="SAM" id="MobiDB-lite"/>
    </source>
</evidence>
<feature type="domain" description="Zn(2)-C6 fungal-type" evidence="7">
    <location>
        <begin position="27"/>
        <end position="57"/>
    </location>
</feature>
<dbReference type="SUPFAM" id="SSF57701">
    <property type="entry name" value="Zn2/Cys6 DNA-binding domain"/>
    <property type="match status" value="1"/>
</dbReference>
<dbReference type="GO" id="GO:0000981">
    <property type="term" value="F:DNA-binding transcription factor activity, RNA polymerase II-specific"/>
    <property type="evidence" value="ECO:0007669"/>
    <property type="project" value="InterPro"/>
</dbReference>
<dbReference type="EMBL" id="JANPWZ010000026">
    <property type="protein sequence ID" value="KAJ3580154.1"/>
    <property type="molecule type" value="Genomic_DNA"/>
</dbReference>
<organism evidence="8 9">
    <name type="scientific">Xylaria arbuscula</name>
    <dbReference type="NCBI Taxonomy" id="114810"/>
    <lineage>
        <taxon>Eukaryota</taxon>
        <taxon>Fungi</taxon>
        <taxon>Dikarya</taxon>
        <taxon>Ascomycota</taxon>
        <taxon>Pezizomycotina</taxon>
        <taxon>Sordariomycetes</taxon>
        <taxon>Xylariomycetidae</taxon>
        <taxon>Xylariales</taxon>
        <taxon>Xylariaceae</taxon>
        <taxon>Xylaria</taxon>
    </lineage>
</organism>
<dbReference type="InterPro" id="IPR001138">
    <property type="entry name" value="Zn2Cys6_DnaBD"/>
</dbReference>
<keyword evidence="1" id="KW-0479">Metal-binding</keyword>
<gene>
    <name evidence="8" type="ORF">NPX13_g415</name>
</gene>
<feature type="compositionally biased region" description="Low complexity" evidence="6">
    <location>
        <begin position="122"/>
        <end position="141"/>
    </location>
</feature>
<name>A0A9W8NNL0_9PEZI</name>
<dbReference type="GO" id="GO:0045122">
    <property type="term" value="P:aflatoxin biosynthetic process"/>
    <property type="evidence" value="ECO:0007669"/>
    <property type="project" value="InterPro"/>
</dbReference>
<keyword evidence="3" id="KW-0238">DNA-binding</keyword>
<dbReference type="GO" id="GO:0003677">
    <property type="term" value="F:DNA binding"/>
    <property type="evidence" value="ECO:0007669"/>
    <property type="project" value="UniProtKB-KW"/>
</dbReference>
<dbReference type="InterPro" id="IPR050675">
    <property type="entry name" value="OAF3"/>
</dbReference>
<dbReference type="GO" id="GO:0005634">
    <property type="term" value="C:nucleus"/>
    <property type="evidence" value="ECO:0007669"/>
    <property type="project" value="InterPro"/>
</dbReference>
<dbReference type="PRINTS" id="PR00755">
    <property type="entry name" value="AFLATOXINBRP"/>
</dbReference>